<dbReference type="InterPro" id="IPR030395">
    <property type="entry name" value="GP_PDE_dom"/>
</dbReference>
<keyword evidence="1" id="KW-0812">Transmembrane</keyword>
<dbReference type="RefSeq" id="WP_022530083.1">
    <property type="nucleotide sequence ID" value="NZ_KI271594.1"/>
</dbReference>
<keyword evidence="4" id="KW-1185">Reference proteome</keyword>
<evidence type="ECO:0000313" key="3">
    <source>
        <dbReference type="EMBL" id="ERL64694.1"/>
    </source>
</evidence>
<reference evidence="4" key="1">
    <citation type="journal article" date="2013" name="Genome Announc.">
        <title>Whole-Genome Sequencing of Lactobacillus shenzhenensis Strain LY-73T.</title>
        <authorList>
            <person name="Lin Z."/>
            <person name="Liu Z."/>
            <person name="Yang R."/>
            <person name="Zou Y."/>
            <person name="Wan D."/>
            <person name="Chen J."/>
            <person name="Guo M."/>
            <person name="Zhao J."/>
            <person name="Fang C."/>
            <person name="Yang R."/>
            <person name="Liu F."/>
        </authorList>
    </citation>
    <scope>NUCLEOTIDE SEQUENCE [LARGE SCALE GENOMIC DNA]</scope>
    <source>
        <strain evidence="4">LY-73</strain>
    </source>
</reference>
<dbReference type="InterPro" id="IPR017946">
    <property type="entry name" value="PLC-like_Pdiesterase_TIM-brl"/>
</dbReference>
<dbReference type="Pfam" id="PF03009">
    <property type="entry name" value="GDPD"/>
    <property type="match status" value="1"/>
</dbReference>
<dbReference type="HOGENOM" id="CLU_048255_0_0_9"/>
<feature type="domain" description="GP-PDE" evidence="2">
    <location>
        <begin position="23"/>
        <end position="262"/>
    </location>
</feature>
<dbReference type="PANTHER" id="PTHR46211">
    <property type="entry name" value="GLYCEROPHOSPHORYL DIESTER PHOSPHODIESTERASE"/>
    <property type="match status" value="1"/>
</dbReference>
<dbReference type="PROSITE" id="PS51704">
    <property type="entry name" value="GP_PDE"/>
    <property type="match status" value="1"/>
</dbReference>
<dbReference type="GO" id="GO:0006629">
    <property type="term" value="P:lipid metabolic process"/>
    <property type="evidence" value="ECO:0007669"/>
    <property type="project" value="InterPro"/>
</dbReference>
<dbReference type="PROSITE" id="PS50007">
    <property type="entry name" value="PIPLC_X_DOMAIN"/>
    <property type="match status" value="1"/>
</dbReference>
<dbReference type="STRING" id="1231336.L248_0751"/>
<gene>
    <name evidence="3" type="ORF">L248_0751</name>
</gene>
<dbReference type="EMBL" id="KI271594">
    <property type="protein sequence ID" value="ERL64694.1"/>
    <property type="molecule type" value="Genomic_DNA"/>
</dbReference>
<proteinExistence type="predicted"/>
<feature type="transmembrane region" description="Helical" evidence="1">
    <location>
        <begin position="6"/>
        <end position="26"/>
    </location>
</feature>
<name>U4TKF4_9LACO</name>
<dbReference type="Gene3D" id="3.20.20.190">
    <property type="entry name" value="Phosphatidylinositol (PI) phosphodiesterase"/>
    <property type="match status" value="1"/>
</dbReference>
<dbReference type="AlphaFoldDB" id="U4TKF4"/>
<dbReference type="CDD" id="cd08556">
    <property type="entry name" value="GDPD"/>
    <property type="match status" value="1"/>
</dbReference>
<dbReference type="SUPFAM" id="SSF51695">
    <property type="entry name" value="PLC-like phosphodiesterases"/>
    <property type="match status" value="1"/>
</dbReference>
<protein>
    <recommendedName>
        <fullName evidence="2">GP-PDE domain-containing protein</fullName>
    </recommendedName>
</protein>
<dbReference type="Proteomes" id="UP000030647">
    <property type="component" value="Unassembled WGS sequence"/>
</dbReference>
<dbReference type="eggNOG" id="COG0584">
    <property type="taxonomic scope" value="Bacteria"/>
</dbReference>
<accession>U4TKF4</accession>
<keyword evidence="1" id="KW-1133">Transmembrane helix</keyword>
<sequence>MRRHSLYLVIMLVTLISVFTSGFTVIGHRGEYFSNQDGTVEHTYQAYDNALRDGADYLEIDLERTADGTLVVSHDPTTNRLTGVSSIISQIPWTTLQGLPLRNTTEHFHSLEEVFQRYQADPRAKFLIETRKTPDRLEQETALVALINAYGLQNRVYFQSFSSASLRRLMQLMPGVKTMLLTNSSQHITPQWLQQYADITSLGFYWPAVTGQAVNVLHQAKKQIYPWFDADEPSSNTTGENVIGVGADGVITNWTQQYRSLPTQQPTPAGSRFRVHNATFLYAGAGSHATATRKLGMNSTWQVHATITIAGTPWYEAAPNQWIPATAGLFLNSEQVNQVHSHHSIIQVTQKPAVIHSSPTADSPRQNRKLAVGTRWQSGLYLFDGTSVWYNVGRNQWIRQ</sequence>
<keyword evidence="1" id="KW-0472">Membrane</keyword>
<dbReference type="OrthoDB" id="384721at2"/>
<dbReference type="GO" id="GO:0008081">
    <property type="term" value="F:phosphoric diester hydrolase activity"/>
    <property type="evidence" value="ECO:0007669"/>
    <property type="project" value="InterPro"/>
</dbReference>
<dbReference type="PANTHER" id="PTHR46211:SF14">
    <property type="entry name" value="GLYCEROPHOSPHODIESTER PHOSPHODIESTERASE"/>
    <property type="match status" value="1"/>
</dbReference>
<evidence type="ECO:0000256" key="1">
    <source>
        <dbReference type="SAM" id="Phobius"/>
    </source>
</evidence>
<organism evidence="3 4">
    <name type="scientific">Schleiferilactobacillus shenzhenensis LY-73</name>
    <dbReference type="NCBI Taxonomy" id="1231336"/>
    <lineage>
        <taxon>Bacteria</taxon>
        <taxon>Bacillati</taxon>
        <taxon>Bacillota</taxon>
        <taxon>Bacilli</taxon>
        <taxon>Lactobacillales</taxon>
        <taxon>Lactobacillaceae</taxon>
        <taxon>Schleiferilactobacillus</taxon>
    </lineage>
</organism>
<evidence type="ECO:0000313" key="4">
    <source>
        <dbReference type="Proteomes" id="UP000030647"/>
    </source>
</evidence>
<evidence type="ECO:0000259" key="2">
    <source>
        <dbReference type="PROSITE" id="PS51704"/>
    </source>
</evidence>